<dbReference type="Proteomes" id="UP000319576">
    <property type="component" value="Chromosome"/>
</dbReference>
<keyword evidence="4" id="KW-1185">Reference proteome</keyword>
<evidence type="ECO:0000259" key="2">
    <source>
        <dbReference type="Pfam" id="PF13490"/>
    </source>
</evidence>
<protein>
    <recommendedName>
        <fullName evidence="2">Putative zinc-finger domain-containing protein</fullName>
    </recommendedName>
</protein>
<dbReference type="AlphaFoldDB" id="A0A517Y3B5"/>
<dbReference type="InterPro" id="IPR027383">
    <property type="entry name" value="Znf_put"/>
</dbReference>
<dbReference type="Pfam" id="PF13490">
    <property type="entry name" value="zf-HC2"/>
    <property type="match status" value="1"/>
</dbReference>
<evidence type="ECO:0000256" key="1">
    <source>
        <dbReference type="SAM" id="MobiDB-lite"/>
    </source>
</evidence>
<dbReference type="InterPro" id="IPR041916">
    <property type="entry name" value="Anti_sigma_zinc_sf"/>
</dbReference>
<organism evidence="3 4">
    <name type="scientific">Urbifossiella limnaea</name>
    <dbReference type="NCBI Taxonomy" id="2528023"/>
    <lineage>
        <taxon>Bacteria</taxon>
        <taxon>Pseudomonadati</taxon>
        <taxon>Planctomycetota</taxon>
        <taxon>Planctomycetia</taxon>
        <taxon>Gemmatales</taxon>
        <taxon>Gemmataceae</taxon>
        <taxon>Urbifossiella</taxon>
    </lineage>
</organism>
<gene>
    <name evidence="3" type="ORF">ETAA1_62160</name>
</gene>
<dbReference type="PROSITE" id="PS51257">
    <property type="entry name" value="PROKAR_LIPOPROTEIN"/>
    <property type="match status" value="1"/>
</dbReference>
<feature type="region of interest" description="Disordered" evidence="1">
    <location>
        <begin position="1"/>
        <end position="26"/>
    </location>
</feature>
<evidence type="ECO:0000313" key="4">
    <source>
        <dbReference type="Proteomes" id="UP000319576"/>
    </source>
</evidence>
<name>A0A517Y3B5_9BACT</name>
<accession>A0A517Y3B5</accession>
<dbReference type="OrthoDB" id="116459at2"/>
<feature type="domain" description="Putative zinc-finger" evidence="2">
    <location>
        <begin position="34"/>
        <end position="68"/>
    </location>
</feature>
<dbReference type="KEGG" id="uli:ETAA1_62160"/>
<dbReference type="EMBL" id="CP036273">
    <property type="protein sequence ID" value="QDU24202.1"/>
    <property type="molecule type" value="Genomic_DNA"/>
</dbReference>
<dbReference type="Gene3D" id="1.10.10.1320">
    <property type="entry name" value="Anti-sigma factor, zinc-finger domain"/>
    <property type="match status" value="1"/>
</dbReference>
<sequence>MRPVQAPVSDSDSLSTTPLPARAAPVLPPGAAACERVTTLFGAFRDGALPELLRTGIAHHLEACATCRVRANDYREVIRLAGSLPPITPPPAVAARLLATIRAAAARPASGELDDTRPDIHIL</sequence>
<reference evidence="3 4" key="1">
    <citation type="submission" date="2019-02" db="EMBL/GenBank/DDBJ databases">
        <title>Deep-cultivation of Planctomycetes and their phenomic and genomic characterization uncovers novel biology.</title>
        <authorList>
            <person name="Wiegand S."/>
            <person name="Jogler M."/>
            <person name="Boedeker C."/>
            <person name="Pinto D."/>
            <person name="Vollmers J."/>
            <person name="Rivas-Marin E."/>
            <person name="Kohn T."/>
            <person name="Peeters S.H."/>
            <person name="Heuer A."/>
            <person name="Rast P."/>
            <person name="Oberbeckmann S."/>
            <person name="Bunk B."/>
            <person name="Jeske O."/>
            <person name="Meyerdierks A."/>
            <person name="Storesund J.E."/>
            <person name="Kallscheuer N."/>
            <person name="Luecker S."/>
            <person name="Lage O.M."/>
            <person name="Pohl T."/>
            <person name="Merkel B.J."/>
            <person name="Hornburger P."/>
            <person name="Mueller R.-W."/>
            <person name="Bruemmer F."/>
            <person name="Labrenz M."/>
            <person name="Spormann A.M."/>
            <person name="Op den Camp H."/>
            <person name="Overmann J."/>
            <person name="Amann R."/>
            <person name="Jetten M.S.M."/>
            <person name="Mascher T."/>
            <person name="Medema M.H."/>
            <person name="Devos D.P."/>
            <person name="Kaster A.-K."/>
            <person name="Ovreas L."/>
            <person name="Rohde M."/>
            <person name="Galperin M.Y."/>
            <person name="Jogler C."/>
        </authorList>
    </citation>
    <scope>NUCLEOTIDE SEQUENCE [LARGE SCALE GENOMIC DNA]</scope>
    <source>
        <strain evidence="3 4">ETA_A1</strain>
    </source>
</reference>
<feature type="compositionally biased region" description="Polar residues" evidence="1">
    <location>
        <begin position="8"/>
        <end position="17"/>
    </location>
</feature>
<proteinExistence type="predicted"/>
<evidence type="ECO:0000313" key="3">
    <source>
        <dbReference type="EMBL" id="QDU24202.1"/>
    </source>
</evidence>